<evidence type="ECO:0000313" key="1">
    <source>
        <dbReference type="EMBL" id="WSD21197.1"/>
    </source>
</evidence>
<gene>
    <name evidence="1" type="ORF">OHB35_52625</name>
</gene>
<dbReference type="EMBL" id="CP109135">
    <property type="protein sequence ID" value="WSD21197.1"/>
    <property type="molecule type" value="Genomic_DNA"/>
</dbReference>
<proteinExistence type="predicted"/>
<dbReference type="RefSeq" id="WP_326762734.1">
    <property type="nucleotide sequence ID" value="NZ_CP109135.1"/>
</dbReference>
<sequence>MSGWTIAALIAAVWLWSQLVGFGEATPAKPDAPQPSVSASTGR</sequence>
<accession>A0ABZ1HUF3</accession>
<dbReference type="Proteomes" id="UP001340816">
    <property type="component" value="Chromosome"/>
</dbReference>
<evidence type="ECO:0000313" key="2">
    <source>
        <dbReference type="Proteomes" id="UP001340816"/>
    </source>
</evidence>
<name>A0ABZ1HUF3_STRPH</name>
<reference evidence="1 2" key="1">
    <citation type="submission" date="2022-10" db="EMBL/GenBank/DDBJ databases">
        <title>The complete genomes of actinobacterial strains from the NBC collection.</title>
        <authorList>
            <person name="Joergensen T.S."/>
            <person name="Alvarez Arevalo M."/>
            <person name="Sterndorff E.B."/>
            <person name="Faurdal D."/>
            <person name="Vuksanovic O."/>
            <person name="Mourched A.-S."/>
            <person name="Charusanti P."/>
            <person name="Shaw S."/>
            <person name="Blin K."/>
            <person name="Weber T."/>
        </authorList>
    </citation>
    <scope>NUCLEOTIDE SEQUENCE [LARGE SCALE GENOMIC DNA]</scope>
    <source>
        <strain evidence="1 2">NBC 01752</strain>
    </source>
</reference>
<protein>
    <submittedName>
        <fullName evidence="1">Uncharacterized protein</fullName>
    </submittedName>
</protein>
<organism evidence="1 2">
    <name type="scientific">Streptomyces phaeochromogenes</name>
    <dbReference type="NCBI Taxonomy" id="1923"/>
    <lineage>
        <taxon>Bacteria</taxon>
        <taxon>Bacillati</taxon>
        <taxon>Actinomycetota</taxon>
        <taxon>Actinomycetes</taxon>
        <taxon>Kitasatosporales</taxon>
        <taxon>Streptomycetaceae</taxon>
        <taxon>Streptomyces</taxon>
        <taxon>Streptomyces phaeochromogenes group</taxon>
    </lineage>
</organism>
<keyword evidence="2" id="KW-1185">Reference proteome</keyword>